<keyword evidence="7" id="KW-1185">Reference proteome</keyword>
<reference evidence="5 7" key="1">
    <citation type="journal article" date="2016" name="Mol. Biol. Evol.">
        <title>Comparative Genomics of Early-Diverging Mushroom-Forming Fungi Provides Insights into the Origins of Lignocellulose Decay Capabilities.</title>
        <authorList>
            <person name="Nagy L.G."/>
            <person name="Riley R."/>
            <person name="Tritt A."/>
            <person name="Adam C."/>
            <person name="Daum C."/>
            <person name="Floudas D."/>
            <person name="Sun H."/>
            <person name="Yadav J.S."/>
            <person name="Pangilinan J."/>
            <person name="Larsson K.H."/>
            <person name="Matsuura K."/>
            <person name="Barry K."/>
            <person name="Labutti K."/>
            <person name="Kuo R."/>
            <person name="Ohm R.A."/>
            <person name="Bhattacharya S.S."/>
            <person name="Shirouzu T."/>
            <person name="Yoshinaga Y."/>
            <person name="Martin F.M."/>
            <person name="Grigoriev I.V."/>
            <person name="Hibbett D.S."/>
        </authorList>
    </citation>
    <scope>NUCLEOTIDE SEQUENCE [LARGE SCALE GENOMIC DNA]</scope>
    <source>
        <strain evidence="5 7">CBS 109695</strain>
    </source>
</reference>
<dbReference type="Gene3D" id="2.60.310.20">
    <property type="match status" value="1"/>
</dbReference>
<protein>
    <recommendedName>
        <fullName evidence="4">Tyrosinase C-terminal domain-containing protein</fullName>
    </recommendedName>
</protein>
<dbReference type="GO" id="GO:0004497">
    <property type="term" value="F:monooxygenase activity"/>
    <property type="evidence" value="ECO:0007669"/>
    <property type="project" value="UniProtKB-KW"/>
</dbReference>
<accession>A0A166CLM6</accession>
<evidence type="ECO:0000259" key="4">
    <source>
        <dbReference type="Pfam" id="PF18132"/>
    </source>
</evidence>
<comment type="cofactor">
    <cofactor evidence="1">
        <name>Cu(2+)</name>
        <dbReference type="ChEBI" id="CHEBI:29036"/>
    </cofactor>
</comment>
<sequence length="105" mass="11937">MSHWTWTARIRCNDSEVGGSFSILIFIGEVPEDPKEWRKSPTFVGSENIFTSKHSKENANVEVEGFVHLNHALAKHSASRSLDPKDVVPFLEHSLHWRAKKVRAS</sequence>
<evidence type="ECO:0000256" key="3">
    <source>
        <dbReference type="ARBA" id="ARBA00023033"/>
    </source>
</evidence>
<feature type="domain" description="Tyrosinase C-terminal" evidence="4">
    <location>
        <begin position="6"/>
        <end position="102"/>
    </location>
</feature>
<dbReference type="Pfam" id="PF18132">
    <property type="entry name" value="Tyrosinase_C"/>
    <property type="match status" value="1"/>
</dbReference>
<name>A0A166CLM6_9AGAM</name>
<dbReference type="STRING" id="436010.A0A166CLM6"/>
<dbReference type="AlphaFoldDB" id="A0A166CLM6"/>
<evidence type="ECO:0000313" key="5">
    <source>
        <dbReference type="EMBL" id="KZP13787.1"/>
    </source>
</evidence>
<dbReference type="Proteomes" id="UP000076532">
    <property type="component" value="Unassembled WGS sequence"/>
</dbReference>
<dbReference type="InterPro" id="IPR041640">
    <property type="entry name" value="Tyrosinase_C"/>
</dbReference>
<dbReference type="EMBL" id="KV417627">
    <property type="protein sequence ID" value="KZP13787.1"/>
    <property type="molecule type" value="Genomic_DNA"/>
</dbReference>
<organism evidence="5 7">
    <name type="scientific">Athelia psychrophila</name>
    <dbReference type="NCBI Taxonomy" id="1759441"/>
    <lineage>
        <taxon>Eukaryota</taxon>
        <taxon>Fungi</taxon>
        <taxon>Dikarya</taxon>
        <taxon>Basidiomycota</taxon>
        <taxon>Agaricomycotina</taxon>
        <taxon>Agaricomycetes</taxon>
        <taxon>Agaricomycetidae</taxon>
        <taxon>Atheliales</taxon>
        <taxon>Atheliaceae</taxon>
        <taxon>Athelia</taxon>
    </lineage>
</organism>
<keyword evidence="3" id="KW-0503">Monooxygenase</keyword>
<dbReference type="EMBL" id="KV417594">
    <property type="protein sequence ID" value="KZP16343.1"/>
    <property type="molecule type" value="Genomic_DNA"/>
</dbReference>
<evidence type="ECO:0000256" key="1">
    <source>
        <dbReference type="ARBA" id="ARBA00001973"/>
    </source>
</evidence>
<dbReference type="OrthoDB" id="6132182at2759"/>
<evidence type="ECO:0000313" key="7">
    <source>
        <dbReference type="Proteomes" id="UP000076532"/>
    </source>
</evidence>
<proteinExistence type="predicted"/>
<evidence type="ECO:0000256" key="2">
    <source>
        <dbReference type="ARBA" id="ARBA00023002"/>
    </source>
</evidence>
<gene>
    <name evidence="6" type="ORF">FIBSPDRAFT_748947</name>
    <name evidence="5" type="ORF">FIBSPDRAFT_752869</name>
</gene>
<keyword evidence="2" id="KW-0560">Oxidoreductase</keyword>
<evidence type="ECO:0000313" key="6">
    <source>
        <dbReference type="EMBL" id="KZP16343.1"/>
    </source>
</evidence>